<dbReference type="GO" id="GO:0016645">
    <property type="term" value="F:oxidoreductase activity, acting on the CH-NH group of donors"/>
    <property type="evidence" value="ECO:0007669"/>
    <property type="project" value="InterPro"/>
</dbReference>
<comment type="subcellular location">
    <subcellularLocation>
        <location evidence="10">Cytoplasm</location>
    </subcellularLocation>
</comment>
<evidence type="ECO:0000259" key="12">
    <source>
        <dbReference type="Pfam" id="PF05430"/>
    </source>
</evidence>
<keyword evidence="5 10" id="KW-0949">S-adenosyl-L-methionine</keyword>
<dbReference type="InterPro" id="IPR006076">
    <property type="entry name" value="FAD-dep_OxRdtase"/>
</dbReference>
<feature type="region of interest" description="FAD-dependent cmnm(5)s(2)U34 oxidoreductase" evidence="10">
    <location>
        <begin position="262"/>
        <end position="632"/>
    </location>
</feature>
<evidence type="ECO:0000313" key="14">
    <source>
        <dbReference type="Proteomes" id="UP000256431"/>
    </source>
</evidence>
<dbReference type="InterPro" id="IPR017610">
    <property type="entry name" value="tRNA_S-uridine_synth_MnmC_C"/>
</dbReference>
<evidence type="ECO:0000313" key="13">
    <source>
        <dbReference type="EMBL" id="RDU40075.1"/>
    </source>
</evidence>
<evidence type="ECO:0000256" key="7">
    <source>
        <dbReference type="ARBA" id="ARBA00022827"/>
    </source>
</evidence>
<dbReference type="Pfam" id="PF01266">
    <property type="entry name" value="DAO"/>
    <property type="match status" value="1"/>
</dbReference>
<evidence type="ECO:0000256" key="9">
    <source>
        <dbReference type="ARBA" id="ARBA00023268"/>
    </source>
</evidence>
<proteinExistence type="inferred from homology"/>
<keyword evidence="7 10" id="KW-0274">FAD</keyword>
<evidence type="ECO:0000256" key="1">
    <source>
        <dbReference type="ARBA" id="ARBA00022490"/>
    </source>
</evidence>
<comment type="similarity">
    <text evidence="10">In the N-terminal section; belongs to the methyltransferase superfamily. tRNA (mnm(5)s(2)U34)-methyltransferase family.</text>
</comment>
<keyword evidence="8 10" id="KW-0560">Oxidoreductase</keyword>
<organism evidence="13 14">
    <name type="scientific">Marinobacter flavimaris</name>
    <dbReference type="NCBI Taxonomy" id="262076"/>
    <lineage>
        <taxon>Bacteria</taxon>
        <taxon>Pseudomonadati</taxon>
        <taxon>Pseudomonadota</taxon>
        <taxon>Gammaproteobacteria</taxon>
        <taxon>Pseudomonadales</taxon>
        <taxon>Marinobacteraceae</taxon>
        <taxon>Marinobacter</taxon>
    </lineage>
</organism>
<dbReference type="InterPro" id="IPR008471">
    <property type="entry name" value="MnmC-like_methylTransf"/>
</dbReference>
<accession>A0A3D8H084</accession>
<keyword evidence="1 10" id="KW-0963">Cytoplasm</keyword>
<dbReference type="NCBIfam" id="NF002481">
    <property type="entry name" value="PRK01747.1-2"/>
    <property type="match status" value="1"/>
</dbReference>
<dbReference type="AlphaFoldDB" id="A0A3D8H084"/>
<dbReference type="InterPro" id="IPR029063">
    <property type="entry name" value="SAM-dependent_MTases_sf"/>
</dbReference>
<keyword evidence="9 10" id="KW-0511">Multifunctional enzyme</keyword>
<dbReference type="InterPro" id="IPR047785">
    <property type="entry name" value="tRNA_MNMC2"/>
</dbReference>
<evidence type="ECO:0000259" key="11">
    <source>
        <dbReference type="Pfam" id="PF01266"/>
    </source>
</evidence>
<dbReference type="PANTHER" id="PTHR13847">
    <property type="entry name" value="SARCOSINE DEHYDROGENASE-RELATED"/>
    <property type="match status" value="1"/>
</dbReference>
<dbReference type="InterPro" id="IPR023032">
    <property type="entry name" value="tRNA_MAMT_biosynth_bifunc_MnmC"/>
</dbReference>
<evidence type="ECO:0000256" key="5">
    <source>
        <dbReference type="ARBA" id="ARBA00022691"/>
    </source>
</evidence>
<dbReference type="EC" id="2.1.1.61" evidence="10"/>
<name>A0A3D8H084_9GAMM</name>
<dbReference type="RefSeq" id="WP_104271052.1">
    <property type="nucleotide sequence ID" value="NZ_PSSW01000007.1"/>
</dbReference>
<evidence type="ECO:0000256" key="2">
    <source>
        <dbReference type="ARBA" id="ARBA00022603"/>
    </source>
</evidence>
<keyword evidence="2 10" id="KW-0489">Methyltransferase</keyword>
<dbReference type="PANTHER" id="PTHR13847:SF283">
    <property type="entry name" value="TRNA 5-METHYLAMINOMETHYL-2-THIOURIDINE BIOSYNTHESIS BIFUNCTIONAL PROTEIN MNMC"/>
    <property type="match status" value="1"/>
</dbReference>
<comment type="caution">
    <text evidence="13">The sequence shown here is derived from an EMBL/GenBank/DDBJ whole genome shotgun (WGS) entry which is preliminary data.</text>
</comment>
<dbReference type="SUPFAM" id="SSF51905">
    <property type="entry name" value="FAD/NAD(P)-binding domain"/>
    <property type="match status" value="1"/>
</dbReference>
<dbReference type="GO" id="GO:0032259">
    <property type="term" value="P:methylation"/>
    <property type="evidence" value="ECO:0007669"/>
    <property type="project" value="UniProtKB-KW"/>
</dbReference>
<feature type="region of interest" description="tRNA (mnm(5)s(2)U34)-methyltransferase" evidence="10">
    <location>
        <begin position="1"/>
        <end position="241"/>
    </location>
</feature>
<evidence type="ECO:0000256" key="3">
    <source>
        <dbReference type="ARBA" id="ARBA00022630"/>
    </source>
</evidence>
<reference evidence="13 14" key="1">
    <citation type="submission" date="2018-08" db="EMBL/GenBank/DDBJ databases">
        <title>Genome sequence of Marinobacter flavimaris KCTC 12185.</title>
        <authorList>
            <person name="Chun J."/>
            <person name="Kim B.-Y."/>
            <person name="Choi S.-B."/>
            <person name="Kwak M.-J."/>
        </authorList>
    </citation>
    <scope>NUCLEOTIDE SEQUENCE [LARGE SCALE GENOMIC DNA]</scope>
    <source>
        <strain evidence="13 14">KCTC 12185</strain>
    </source>
</reference>
<feature type="domain" description="MnmC-like methyltransferase" evidence="12">
    <location>
        <begin position="118"/>
        <end position="239"/>
    </location>
</feature>
<dbReference type="NCBIfam" id="NF033855">
    <property type="entry name" value="tRNA_MNMC2"/>
    <property type="match status" value="1"/>
</dbReference>
<dbReference type="InterPro" id="IPR036188">
    <property type="entry name" value="FAD/NAD-bd_sf"/>
</dbReference>
<dbReference type="NCBIfam" id="TIGR03197">
    <property type="entry name" value="MnmC_Cterm"/>
    <property type="match status" value="1"/>
</dbReference>
<dbReference type="GO" id="GO:0050660">
    <property type="term" value="F:flavin adenine dinucleotide binding"/>
    <property type="evidence" value="ECO:0007669"/>
    <property type="project" value="UniProtKB-UniRule"/>
</dbReference>
<feature type="domain" description="FAD dependent oxidoreductase" evidence="11">
    <location>
        <begin position="259"/>
        <end position="603"/>
    </location>
</feature>
<dbReference type="Gene3D" id="3.30.9.10">
    <property type="entry name" value="D-Amino Acid Oxidase, subunit A, domain 2"/>
    <property type="match status" value="1"/>
</dbReference>
<protein>
    <recommendedName>
        <fullName evidence="10">tRNA 5-methylaminomethyl-2-thiouridine biosynthesis bifunctional protein MnmC</fullName>
        <shortName evidence="10">tRNA mnm(5)s(2)U biosynthesis bifunctional protein</shortName>
    </recommendedName>
    <domain>
        <recommendedName>
            <fullName evidence="10">tRNA (mnm(5)s(2)U34)-methyltransferase</fullName>
            <ecNumber evidence="10">2.1.1.61</ecNumber>
        </recommendedName>
    </domain>
    <domain>
        <recommendedName>
            <fullName evidence="10">FAD-dependent cmnm(5)s(2)U34 oxidoreductase</fullName>
            <ecNumber evidence="10">1.5.-.-</ecNumber>
        </recommendedName>
    </domain>
</protein>
<comment type="function">
    <text evidence="10">Catalyzes the last two steps in the biosynthesis of 5-methylaminomethyl-2-thiouridine (mnm(5)s(2)U) at the wobble position (U34) in tRNA. Catalyzes the FAD-dependent demodification of cmnm(5)s(2)U34 to nm(5)s(2)U34, followed by the transfer of a methyl group from S-adenosyl-L-methionine to nm(5)s(2)U34, to form mnm(5)s(2)U34.</text>
</comment>
<dbReference type="Gene3D" id="3.40.50.150">
    <property type="entry name" value="Vaccinia Virus protein VP39"/>
    <property type="match status" value="1"/>
</dbReference>
<dbReference type="HAMAP" id="MF_01102">
    <property type="entry name" value="MnmC"/>
    <property type="match status" value="1"/>
</dbReference>
<sequence length="632" mass="69529">MDRAPLPPGIEPAELAWHDGVPESIRFGDVYFSRDNGLEETRYVFLQHNQLPERFAQIPEGGNFVIAENGFGTGLNFLAAWQAWQRHAPAHAATLHFVSVERFPLTHEDLARALAQWPELAALANELLLHYPPLVRGVHRLVLAGGQVRLTLFFGDITDAWKSLDFQANAWFLDGFAPSRNPDMWLENIINKIRAHSRPGTTLATFTSVGRIRRALMEAGFRMEKTAGYGRKRDMLKGALVSENPAPIKTAPTEQQESIAIIGAGVAGCALARNLADRGYPVTLIDAHGPGAAASGNAQGALYVKLGVEFNDQTELALTALTFAQRFYHNWRDQHWHPTGLLQLAHNPQEADRQQRFLQRNDYPRSIFYPVTREQANALTGVPTESGGLWFPGSGWLEPANLCKELANHPLISTLFHSEVNNLRRLDGTWSILAGDNRSITADRVVICSGHLSPELIPTKGRFRLKAIRGQVSHLPATALRGPTAVICGNRYLNPALGEFAVTGATFDLRDNNPLPTVESHNENIDELGSMLPAVFSDESDALRGEELSGRVAFRCTTHDYQPVAGPVFDGESGDLDSLYLLTGLGSKGLTYAPLLAEYLADLLTGQPPCLPANLAKRLETRRLYQTNVVVS</sequence>
<dbReference type="Proteomes" id="UP000256431">
    <property type="component" value="Unassembled WGS sequence"/>
</dbReference>
<keyword evidence="14" id="KW-1185">Reference proteome</keyword>
<keyword evidence="6 10" id="KW-0819">tRNA processing</keyword>
<dbReference type="GO" id="GO:0005737">
    <property type="term" value="C:cytoplasm"/>
    <property type="evidence" value="ECO:0007669"/>
    <property type="project" value="UniProtKB-SubCell"/>
</dbReference>
<dbReference type="Pfam" id="PF05430">
    <property type="entry name" value="Methyltransf_30"/>
    <property type="match status" value="1"/>
</dbReference>
<evidence type="ECO:0000256" key="10">
    <source>
        <dbReference type="HAMAP-Rule" id="MF_01102"/>
    </source>
</evidence>
<comment type="catalytic activity">
    <reaction evidence="10">
        <text>5-aminomethyl-2-thiouridine(34) in tRNA + S-adenosyl-L-methionine = 5-methylaminomethyl-2-thiouridine(34) in tRNA + S-adenosyl-L-homocysteine + H(+)</text>
        <dbReference type="Rhea" id="RHEA:19569"/>
        <dbReference type="Rhea" id="RHEA-COMP:10195"/>
        <dbReference type="Rhea" id="RHEA-COMP:10197"/>
        <dbReference type="ChEBI" id="CHEBI:15378"/>
        <dbReference type="ChEBI" id="CHEBI:57856"/>
        <dbReference type="ChEBI" id="CHEBI:59789"/>
        <dbReference type="ChEBI" id="CHEBI:74454"/>
        <dbReference type="ChEBI" id="CHEBI:74455"/>
        <dbReference type="EC" id="2.1.1.61"/>
    </reaction>
</comment>
<evidence type="ECO:0000256" key="8">
    <source>
        <dbReference type="ARBA" id="ARBA00023002"/>
    </source>
</evidence>
<dbReference type="Gene3D" id="3.50.50.60">
    <property type="entry name" value="FAD/NAD(P)-binding domain"/>
    <property type="match status" value="1"/>
</dbReference>
<keyword evidence="4 10" id="KW-0808">Transferase</keyword>
<comment type="similarity">
    <text evidence="10">In the C-terminal section; belongs to the DAO family.</text>
</comment>
<dbReference type="GO" id="GO:0002097">
    <property type="term" value="P:tRNA wobble base modification"/>
    <property type="evidence" value="ECO:0007669"/>
    <property type="project" value="UniProtKB-UniRule"/>
</dbReference>
<gene>
    <name evidence="10" type="primary">mnmC</name>
    <name evidence="13" type="ORF">DXI23_14950</name>
</gene>
<dbReference type="EC" id="1.5.-.-" evidence="10"/>
<dbReference type="GO" id="GO:0004808">
    <property type="term" value="F:tRNA (5-methylaminomethyl-2-thiouridylate)(34)-methyltransferase activity"/>
    <property type="evidence" value="ECO:0007669"/>
    <property type="project" value="UniProtKB-EC"/>
</dbReference>
<evidence type="ECO:0000256" key="6">
    <source>
        <dbReference type="ARBA" id="ARBA00022694"/>
    </source>
</evidence>
<keyword evidence="3 10" id="KW-0285">Flavoprotein</keyword>
<dbReference type="EMBL" id="QRDH01000007">
    <property type="protein sequence ID" value="RDU40075.1"/>
    <property type="molecule type" value="Genomic_DNA"/>
</dbReference>
<comment type="cofactor">
    <cofactor evidence="10">
        <name>FAD</name>
        <dbReference type="ChEBI" id="CHEBI:57692"/>
    </cofactor>
</comment>
<evidence type="ECO:0000256" key="4">
    <source>
        <dbReference type="ARBA" id="ARBA00022679"/>
    </source>
</evidence>